<keyword evidence="1" id="KW-1133">Transmembrane helix</keyword>
<proteinExistence type="predicted"/>
<organism evidence="3 4">
    <name type="scientific">Pseudomonas typographi</name>
    <dbReference type="NCBI Taxonomy" id="2715964"/>
    <lineage>
        <taxon>Bacteria</taxon>
        <taxon>Pseudomonadati</taxon>
        <taxon>Pseudomonadota</taxon>
        <taxon>Gammaproteobacteria</taxon>
        <taxon>Pseudomonadales</taxon>
        <taxon>Pseudomonadaceae</taxon>
        <taxon>Pseudomonas</taxon>
    </lineage>
</organism>
<dbReference type="InterPro" id="IPR002881">
    <property type="entry name" value="DUF58"/>
</dbReference>
<keyword evidence="4" id="KW-1185">Reference proteome</keyword>
<feature type="transmembrane region" description="Helical" evidence="1">
    <location>
        <begin position="38"/>
        <end position="57"/>
    </location>
</feature>
<keyword evidence="1" id="KW-0472">Membrane</keyword>
<dbReference type="PANTHER" id="PTHR33608:SF3">
    <property type="entry name" value="SLR2013 PROTEIN"/>
    <property type="match status" value="1"/>
</dbReference>
<reference evidence="3 4" key="1">
    <citation type="journal article" date="2020" name="Insects">
        <title>Bacteria Belonging to Pseudomonas typographi sp. nov. from the Bark Beetle Ips typographus Have Genomic Potential to Aid in the Host Ecology.</title>
        <authorList>
            <person name="Peral-Aranega E."/>
            <person name="Saati-Santamaria Z."/>
            <person name="Kolarik M."/>
            <person name="Rivas R."/>
            <person name="Garcia-Fraile P."/>
        </authorList>
    </citation>
    <scope>NUCLEOTIDE SEQUENCE [LARGE SCALE GENOMIC DNA]</scope>
    <source>
        <strain evidence="3 4">CA3A</strain>
    </source>
</reference>
<name>A0ABR7YXD4_9PSED</name>
<evidence type="ECO:0000259" key="2">
    <source>
        <dbReference type="Pfam" id="PF01882"/>
    </source>
</evidence>
<accession>A0ABR7YXD4</accession>
<feature type="domain" description="DUF58" evidence="2">
    <location>
        <begin position="204"/>
        <end position="389"/>
    </location>
</feature>
<keyword evidence="1" id="KW-0812">Transmembrane</keyword>
<protein>
    <submittedName>
        <fullName evidence="3">DUF58 domain-containing protein</fullName>
    </submittedName>
</protein>
<evidence type="ECO:0000256" key="1">
    <source>
        <dbReference type="SAM" id="Phobius"/>
    </source>
</evidence>
<dbReference type="Gene3D" id="3.40.50.410">
    <property type="entry name" value="von Willebrand factor, type A domain"/>
    <property type="match status" value="1"/>
</dbReference>
<dbReference type="Pfam" id="PF01882">
    <property type="entry name" value="DUF58"/>
    <property type="match status" value="1"/>
</dbReference>
<sequence length="441" mass="49461">MRPTRPALAWLAGLASVSMVYGVLRAWGVLGDGFAAPLWAALLALPLSAALDAGLLYRRRSPRASREMPANLALGRYSEVWLELRLASEQPLMLWAIDHPPAGMVYEGPAQQVFLRPGQTVRLGYRLRPLRRGHFRFERCELHLRSALGLWTQRRYLALPAQARVFPDFARLHGAQLRLVDAWLGQLGVRQHPRRGEGQTFHQLRAFREGDALRQVDWKATSRLRTPIVREYQEERDQTILLWLDCSRRMRSRDGELAHFDHALNASLLLAYVALRQGDAVGLHTLATAPRRLSPGKGQRQLSSLLGALYDLDSSTAHADFSGAATQLIATQKRRAQVILLTNLRDEDDEQLLPALNRVKRHHRVLVANLREAVVNDMSQCPVTDHAQALDYCAAVQYLQGRARLHERLAAQGVAVLDVTPSELGGALLGKYLEWKKAGVM</sequence>
<dbReference type="PANTHER" id="PTHR33608">
    <property type="entry name" value="BLL2464 PROTEIN"/>
    <property type="match status" value="1"/>
</dbReference>
<dbReference type="InterPro" id="IPR036465">
    <property type="entry name" value="vWFA_dom_sf"/>
</dbReference>
<dbReference type="SUPFAM" id="SSF53300">
    <property type="entry name" value="vWA-like"/>
    <property type="match status" value="1"/>
</dbReference>
<comment type="caution">
    <text evidence="3">The sequence shown here is derived from an EMBL/GenBank/DDBJ whole genome shotgun (WGS) entry which is preliminary data.</text>
</comment>
<evidence type="ECO:0000313" key="4">
    <source>
        <dbReference type="Proteomes" id="UP000805841"/>
    </source>
</evidence>
<evidence type="ECO:0000313" key="3">
    <source>
        <dbReference type="EMBL" id="MBD1597830.1"/>
    </source>
</evidence>
<gene>
    <name evidence="3" type="ORF">HAQ05_03750</name>
</gene>
<dbReference type="EMBL" id="JAAOCA010000004">
    <property type="protein sequence ID" value="MBD1597830.1"/>
    <property type="molecule type" value="Genomic_DNA"/>
</dbReference>
<dbReference type="Proteomes" id="UP000805841">
    <property type="component" value="Unassembled WGS sequence"/>
</dbReference>
<dbReference type="RefSeq" id="WP_190417898.1">
    <property type="nucleotide sequence ID" value="NZ_JAAOCA010000004.1"/>
</dbReference>